<evidence type="ECO:0000259" key="2">
    <source>
        <dbReference type="PROSITE" id="PS51408"/>
    </source>
</evidence>
<dbReference type="InterPro" id="IPR018195">
    <property type="entry name" value="Transferrin_Fe_BS"/>
</dbReference>
<evidence type="ECO:0000313" key="4">
    <source>
        <dbReference type="Proteomes" id="UP001152320"/>
    </source>
</evidence>
<dbReference type="GO" id="GO:0055037">
    <property type="term" value="C:recycling endosome"/>
    <property type="evidence" value="ECO:0007669"/>
    <property type="project" value="TreeGrafter"/>
</dbReference>
<accession>A0A9Q1BWK1</accession>
<dbReference type="GO" id="GO:0005615">
    <property type="term" value="C:extracellular space"/>
    <property type="evidence" value="ECO:0007669"/>
    <property type="project" value="TreeGrafter"/>
</dbReference>
<organism evidence="3 4">
    <name type="scientific">Holothuria leucospilota</name>
    <name type="common">Black long sea cucumber</name>
    <name type="synonym">Mertensiothuria leucospilota</name>
    <dbReference type="NCBI Taxonomy" id="206669"/>
    <lineage>
        <taxon>Eukaryota</taxon>
        <taxon>Metazoa</taxon>
        <taxon>Echinodermata</taxon>
        <taxon>Eleutherozoa</taxon>
        <taxon>Echinozoa</taxon>
        <taxon>Holothuroidea</taxon>
        <taxon>Aspidochirotacea</taxon>
        <taxon>Aspidochirotida</taxon>
        <taxon>Holothuriidae</taxon>
        <taxon>Holothuria</taxon>
    </lineage>
</organism>
<keyword evidence="1" id="KW-0677">Repeat</keyword>
<comment type="caution">
    <text evidence="3">The sequence shown here is derived from an EMBL/GenBank/DDBJ whole genome shotgun (WGS) entry which is preliminary data.</text>
</comment>
<keyword evidence="4" id="KW-1185">Reference proteome</keyword>
<name>A0A9Q1BWK1_HOLLE</name>
<dbReference type="PANTHER" id="PTHR11485">
    <property type="entry name" value="TRANSFERRIN"/>
    <property type="match status" value="1"/>
</dbReference>
<reference evidence="3" key="1">
    <citation type="submission" date="2021-10" db="EMBL/GenBank/DDBJ databases">
        <title>Tropical sea cucumber genome reveals ecological adaptation and Cuvierian tubules defense mechanism.</title>
        <authorList>
            <person name="Chen T."/>
        </authorList>
    </citation>
    <scope>NUCLEOTIDE SEQUENCE</scope>
    <source>
        <strain evidence="3">Nanhai2018</strain>
        <tissue evidence="3">Muscle</tissue>
    </source>
</reference>
<evidence type="ECO:0000313" key="3">
    <source>
        <dbReference type="EMBL" id="KAJ8034057.1"/>
    </source>
</evidence>
<gene>
    <name evidence="3" type="ORF">HOLleu_24477</name>
</gene>
<dbReference type="Pfam" id="PF00405">
    <property type="entry name" value="Transferrin"/>
    <property type="match status" value="1"/>
</dbReference>
<dbReference type="EMBL" id="JAIZAY010000011">
    <property type="protein sequence ID" value="KAJ8034057.1"/>
    <property type="molecule type" value="Genomic_DNA"/>
</dbReference>
<protein>
    <submittedName>
        <fullName evidence="3">Melanotransferrin</fullName>
    </submittedName>
</protein>
<dbReference type="GO" id="GO:0005886">
    <property type="term" value="C:plasma membrane"/>
    <property type="evidence" value="ECO:0007669"/>
    <property type="project" value="TreeGrafter"/>
</dbReference>
<dbReference type="PROSITE" id="PS00206">
    <property type="entry name" value="TRANSFERRIN_LIKE_2"/>
    <property type="match status" value="1"/>
</dbReference>
<dbReference type="OrthoDB" id="9981115at2759"/>
<dbReference type="SMART" id="SM00094">
    <property type="entry name" value="TR_FER"/>
    <property type="match status" value="1"/>
</dbReference>
<dbReference type="AlphaFoldDB" id="A0A9Q1BWK1"/>
<dbReference type="Gene3D" id="3.40.190.10">
    <property type="entry name" value="Periplasmic binding protein-like II"/>
    <property type="match status" value="1"/>
</dbReference>
<dbReference type="Proteomes" id="UP001152320">
    <property type="component" value="Chromosome 11"/>
</dbReference>
<proteinExistence type="predicted"/>
<dbReference type="PROSITE" id="PS51408">
    <property type="entry name" value="TRANSFERRIN_LIKE_4"/>
    <property type="match status" value="1"/>
</dbReference>
<dbReference type="GO" id="GO:0005769">
    <property type="term" value="C:early endosome"/>
    <property type="evidence" value="ECO:0007669"/>
    <property type="project" value="TreeGrafter"/>
</dbReference>
<dbReference type="InterPro" id="IPR001156">
    <property type="entry name" value="Transferrin-like_dom"/>
</dbReference>
<dbReference type="PANTHER" id="PTHR11485:SF29">
    <property type="entry name" value="TRANSFERRIN 2"/>
    <property type="match status" value="1"/>
</dbReference>
<dbReference type="SUPFAM" id="SSF53850">
    <property type="entry name" value="Periplasmic binding protein-like II"/>
    <property type="match status" value="1"/>
</dbReference>
<sequence length="137" mass="14969">MKTAGWVVPVGYLSENELIEVKSCDSATAIGEFFSESCTPGALTEKYDPLGTNPESLCNLCIGAGDENCARNDHEPYYDYSGAFRCLAEGAGDVAFIKYVIVDDYAGDNKPDLVWHTNLQGSDLTTSVLWYQTGYLE</sequence>
<evidence type="ECO:0000256" key="1">
    <source>
        <dbReference type="ARBA" id="ARBA00022737"/>
    </source>
</evidence>
<dbReference type="GO" id="GO:0006826">
    <property type="term" value="P:iron ion transport"/>
    <property type="evidence" value="ECO:0007669"/>
    <property type="project" value="TreeGrafter"/>
</dbReference>
<feature type="domain" description="Transferrin-like" evidence="2">
    <location>
        <begin position="1"/>
        <end position="137"/>
    </location>
</feature>